<protein>
    <submittedName>
        <fullName evidence="1">Uncharacterized protein</fullName>
    </submittedName>
</protein>
<organism evidence="1 2">
    <name type="scientific">Potamilus streckersoni</name>
    <dbReference type="NCBI Taxonomy" id="2493646"/>
    <lineage>
        <taxon>Eukaryota</taxon>
        <taxon>Metazoa</taxon>
        <taxon>Spiralia</taxon>
        <taxon>Lophotrochozoa</taxon>
        <taxon>Mollusca</taxon>
        <taxon>Bivalvia</taxon>
        <taxon>Autobranchia</taxon>
        <taxon>Heteroconchia</taxon>
        <taxon>Palaeoheterodonta</taxon>
        <taxon>Unionida</taxon>
        <taxon>Unionoidea</taxon>
        <taxon>Unionidae</taxon>
        <taxon>Ambleminae</taxon>
        <taxon>Lampsilini</taxon>
        <taxon>Potamilus</taxon>
    </lineage>
</organism>
<accession>A0AAE0VUV3</accession>
<keyword evidence="2" id="KW-1185">Reference proteome</keyword>
<sequence>MGSQAWKRRVVSCGNHRWQKGDFRDMHNTKKSGFNARQFTGNRSLVLFVWEKEKTNIDAPKAKFSNIFLGLLILYIRDNCIE</sequence>
<proteinExistence type="predicted"/>
<evidence type="ECO:0000313" key="1">
    <source>
        <dbReference type="EMBL" id="KAK3591538.1"/>
    </source>
</evidence>
<gene>
    <name evidence="1" type="ORF">CHS0354_041581</name>
</gene>
<dbReference type="Proteomes" id="UP001195483">
    <property type="component" value="Unassembled WGS sequence"/>
</dbReference>
<name>A0AAE0VUV3_9BIVA</name>
<dbReference type="AlphaFoldDB" id="A0AAE0VUV3"/>
<reference evidence="1" key="2">
    <citation type="journal article" date="2021" name="Genome Biol. Evol.">
        <title>Developing a high-quality reference genome for a parasitic bivalve with doubly uniparental inheritance (Bivalvia: Unionida).</title>
        <authorList>
            <person name="Smith C.H."/>
        </authorList>
    </citation>
    <scope>NUCLEOTIDE SEQUENCE</scope>
    <source>
        <strain evidence="1">CHS0354</strain>
        <tissue evidence="1">Mantle</tissue>
    </source>
</reference>
<comment type="caution">
    <text evidence="1">The sequence shown here is derived from an EMBL/GenBank/DDBJ whole genome shotgun (WGS) entry which is preliminary data.</text>
</comment>
<evidence type="ECO:0000313" key="2">
    <source>
        <dbReference type="Proteomes" id="UP001195483"/>
    </source>
</evidence>
<reference evidence="1" key="3">
    <citation type="submission" date="2023-05" db="EMBL/GenBank/DDBJ databases">
        <authorList>
            <person name="Smith C.H."/>
        </authorList>
    </citation>
    <scope>NUCLEOTIDE SEQUENCE</scope>
    <source>
        <strain evidence="1">CHS0354</strain>
        <tissue evidence="1">Mantle</tissue>
    </source>
</reference>
<reference evidence="1" key="1">
    <citation type="journal article" date="2021" name="Genome Biol. Evol.">
        <title>A High-Quality Reference Genome for a Parasitic Bivalve with Doubly Uniparental Inheritance (Bivalvia: Unionida).</title>
        <authorList>
            <person name="Smith C.H."/>
        </authorList>
    </citation>
    <scope>NUCLEOTIDE SEQUENCE</scope>
    <source>
        <strain evidence="1">CHS0354</strain>
    </source>
</reference>
<dbReference type="EMBL" id="JAEAOA010002348">
    <property type="protein sequence ID" value="KAK3591538.1"/>
    <property type="molecule type" value="Genomic_DNA"/>
</dbReference>